<accession>G7E602</accession>
<proteinExistence type="predicted"/>
<reference evidence="2 3" key="2">
    <citation type="journal article" date="2012" name="Open Biol.">
        <title>Characteristics of nucleosomes and linker DNA regions on the genome of the basidiomycete Mixia osmundae revealed by mono- and dinucleosome mapping.</title>
        <authorList>
            <person name="Nishida H."/>
            <person name="Kondo S."/>
            <person name="Matsumoto T."/>
            <person name="Suzuki Y."/>
            <person name="Yoshikawa H."/>
            <person name="Taylor T.D."/>
            <person name="Sugiyama J."/>
        </authorList>
    </citation>
    <scope>NUCLEOTIDE SEQUENCE [LARGE SCALE GENOMIC DNA]</scope>
    <source>
        <strain evidence="3">CBS 9802 / IAM 14324 / JCM 22182 / KY 12970</strain>
    </source>
</reference>
<feature type="chain" id="PRO_5009955761" evidence="1">
    <location>
        <begin position="17"/>
        <end position="235"/>
    </location>
</feature>
<sequence>MLSWIVLLTSICFGHAARNHWNSCYQMGRCLTLCSGYSLGFPYHIRSSAELNLQRLTYWLDGEQPELQSDPANMKSPVVNFQYERRPGTAPEVSWNIHGGFPIPSPEYDPSIVGANPAIQGVLAACCRPMLYFDAHLTYPDPASRGLTVTDKRMLLTCNYEPGKMVGRDVPIHGVDEDLLTCDGTHRFATKVNACAQHAKTRSGDLPLCKLTVTRADQADPFVGAMLSHSLSVFT</sequence>
<dbReference type="AlphaFoldDB" id="G7E602"/>
<evidence type="ECO:0000256" key="1">
    <source>
        <dbReference type="SAM" id="SignalP"/>
    </source>
</evidence>
<dbReference type="HOGENOM" id="CLU_1180489_0_0_1"/>
<dbReference type="InParanoid" id="G7E602"/>
<reference evidence="2 3" key="1">
    <citation type="journal article" date="2011" name="J. Gen. Appl. Microbiol.">
        <title>Draft genome sequencing of the enigmatic basidiomycete Mixia osmundae.</title>
        <authorList>
            <person name="Nishida H."/>
            <person name="Nagatsuka Y."/>
            <person name="Sugiyama J."/>
        </authorList>
    </citation>
    <scope>NUCLEOTIDE SEQUENCE [LARGE SCALE GENOMIC DNA]</scope>
    <source>
        <strain evidence="3">CBS 9802 / IAM 14324 / JCM 22182 / KY 12970</strain>
    </source>
</reference>
<keyword evidence="1" id="KW-0732">Signal</keyword>
<evidence type="ECO:0000313" key="2">
    <source>
        <dbReference type="EMBL" id="GAA98262.1"/>
    </source>
</evidence>
<evidence type="ECO:0000313" key="3">
    <source>
        <dbReference type="Proteomes" id="UP000009131"/>
    </source>
</evidence>
<dbReference type="EMBL" id="BABT02000150">
    <property type="protein sequence ID" value="GAA98262.1"/>
    <property type="molecule type" value="Genomic_DNA"/>
</dbReference>
<protein>
    <submittedName>
        <fullName evidence="2">Uncharacterized protein</fullName>
    </submittedName>
</protein>
<comment type="caution">
    <text evidence="2">The sequence shown here is derived from an EMBL/GenBank/DDBJ whole genome shotgun (WGS) entry which is preliminary data.</text>
</comment>
<name>G7E602_MIXOS</name>
<organism evidence="2 3">
    <name type="scientific">Mixia osmundae (strain CBS 9802 / IAM 14324 / JCM 22182 / KY 12970)</name>
    <dbReference type="NCBI Taxonomy" id="764103"/>
    <lineage>
        <taxon>Eukaryota</taxon>
        <taxon>Fungi</taxon>
        <taxon>Dikarya</taxon>
        <taxon>Basidiomycota</taxon>
        <taxon>Pucciniomycotina</taxon>
        <taxon>Mixiomycetes</taxon>
        <taxon>Mixiales</taxon>
        <taxon>Mixiaceae</taxon>
        <taxon>Mixia</taxon>
    </lineage>
</organism>
<feature type="signal peptide" evidence="1">
    <location>
        <begin position="1"/>
        <end position="16"/>
    </location>
</feature>
<dbReference type="RefSeq" id="XP_014569222.1">
    <property type="nucleotide sequence ID" value="XM_014713736.1"/>
</dbReference>
<gene>
    <name evidence="2" type="primary">Mo04945</name>
    <name evidence="2" type="ORF">E5Q_04945</name>
</gene>
<dbReference type="Proteomes" id="UP000009131">
    <property type="component" value="Unassembled WGS sequence"/>
</dbReference>
<keyword evidence="3" id="KW-1185">Reference proteome</keyword>